<dbReference type="SUPFAM" id="SSF46689">
    <property type="entry name" value="Homeodomain-like"/>
    <property type="match status" value="2"/>
</dbReference>
<protein>
    <submittedName>
        <fullName evidence="6">Helix-turn-helix domain-containing protein</fullName>
    </submittedName>
</protein>
<keyword evidence="7" id="KW-1185">Reference proteome</keyword>
<comment type="caution">
    <text evidence="6">The sequence shown here is derived from an EMBL/GenBank/DDBJ whole genome shotgun (WGS) entry which is preliminary data.</text>
</comment>
<proteinExistence type="predicted"/>
<dbReference type="PROSITE" id="PS00041">
    <property type="entry name" value="HTH_ARAC_FAMILY_1"/>
    <property type="match status" value="1"/>
</dbReference>
<gene>
    <name evidence="6" type="ORF">IDH44_04105</name>
</gene>
<dbReference type="Proteomes" id="UP000621560">
    <property type="component" value="Unassembled WGS sequence"/>
</dbReference>
<feature type="domain" description="HTH araC/xylS-type" evidence="5">
    <location>
        <begin position="670"/>
        <end position="767"/>
    </location>
</feature>
<dbReference type="EMBL" id="JACXIZ010000010">
    <property type="protein sequence ID" value="MBD2844362.1"/>
    <property type="molecule type" value="Genomic_DNA"/>
</dbReference>
<keyword evidence="4" id="KW-1133">Transmembrane helix</keyword>
<sequence>MKLRRRLFGVPANRSGYFRKLIWLVCLLIYIPILLAGIAYYQLSVPRLTEELKARQLAGLGDLMARMEDQLAAVEYGSLQFSSSALVRDSFLRPDFDRDYLYHGDMLDSMTIRKNTHAAVHELIYYNAASDLVLSNEYGYVPGERYPLRGDLAAIMAGGRPAGWTYLPEAGKQGLVSFVRLLPVHRTGAAEGAVIIQIKEADMARELRGQSVLQEQARYLIADAARKVLFHSSDKSLPGTDLSGDPVFARIAGTPGSAGLIHAQDASGEETLVFFRRTVQDRLYVAMVPEAVIAAQLGWVKTMIGYTTAIVLLLGGLLSYIGSRVVYNPVERLIRQGRTVFARRDAEVGGNEFDYLSECLSYMHEQSESLRRHLHKLEPTLREQFLARLVKGRIPQARDIERERERLGLIGRARYLALVVMPEKLYKETRFLPEEAPVVAFAIANVAKELLAKHQLQGEVIVGDEAESIVLLHDDDLAERDAQAAAIHRYAEAVCEALEQYMSFSVSIGAGGWKEGLLQVPASYREALLALQCRLFRSGNSVNYYDGDSPKKQPLFAYPRELEGELLDRLLRGDGEGARAAMHAFAEAIRVTESYNLIHQSCHVLLSSIIRSLEAQGIGLLDIMENNWFEQLKSRQTMDEIVDWFLDVLFPLYGDILAQSRKLSGRAAVQKVWQHVKDNIGETVSLTECAELVGMSPSYLSRQFRKEAGIAFVDFVMSCKVEEAKRLLRDTERSVQDIAQEVGYSERNLNRVFQRLASMSPGQFRASER</sequence>
<evidence type="ECO:0000313" key="7">
    <source>
        <dbReference type="Proteomes" id="UP000621560"/>
    </source>
</evidence>
<keyword evidence="4" id="KW-0812">Transmembrane</keyword>
<dbReference type="Pfam" id="PF12833">
    <property type="entry name" value="HTH_18"/>
    <property type="match status" value="1"/>
</dbReference>
<evidence type="ECO:0000259" key="5">
    <source>
        <dbReference type="PROSITE" id="PS01124"/>
    </source>
</evidence>
<evidence type="ECO:0000256" key="1">
    <source>
        <dbReference type="ARBA" id="ARBA00023015"/>
    </source>
</evidence>
<accession>A0A927BPJ1</accession>
<dbReference type="InterPro" id="IPR018060">
    <property type="entry name" value="HTH_AraC"/>
</dbReference>
<dbReference type="SMART" id="SM00342">
    <property type="entry name" value="HTH_ARAC"/>
    <property type="match status" value="1"/>
</dbReference>
<dbReference type="GO" id="GO:0003700">
    <property type="term" value="F:DNA-binding transcription factor activity"/>
    <property type="evidence" value="ECO:0007669"/>
    <property type="project" value="InterPro"/>
</dbReference>
<evidence type="ECO:0000256" key="2">
    <source>
        <dbReference type="ARBA" id="ARBA00023125"/>
    </source>
</evidence>
<keyword evidence="1" id="KW-0805">Transcription regulation</keyword>
<dbReference type="RefSeq" id="WP_190914968.1">
    <property type="nucleotide sequence ID" value="NZ_JACXIZ010000010.1"/>
</dbReference>
<dbReference type="PANTHER" id="PTHR43280:SF28">
    <property type="entry name" value="HTH-TYPE TRANSCRIPTIONAL ACTIVATOR RHAS"/>
    <property type="match status" value="1"/>
</dbReference>
<dbReference type="InterPro" id="IPR018062">
    <property type="entry name" value="HTH_AraC-typ_CS"/>
</dbReference>
<name>A0A927BPJ1_9BACL</name>
<dbReference type="InterPro" id="IPR009057">
    <property type="entry name" value="Homeodomain-like_sf"/>
</dbReference>
<keyword evidence="3" id="KW-0804">Transcription</keyword>
<dbReference type="PROSITE" id="PS01124">
    <property type="entry name" value="HTH_ARAC_FAMILY_2"/>
    <property type="match status" value="1"/>
</dbReference>
<dbReference type="GO" id="GO:0043565">
    <property type="term" value="F:sequence-specific DNA binding"/>
    <property type="evidence" value="ECO:0007669"/>
    <property type="project" value="InterPro"/>
</dbReference>
<reference evidence="6" key="1">
    <citation type="submission" date="2020-09" db="EMBL/GenBank/DDBJ databases">
        <title>A novel bacterium of genus Paenibacillus, isolated from South China Sea.</title>
        <authorList>
            <person name="Huang H."/>
            <person name="Mo K."/>
            <person name="Hu Y."/>
        </authorList>
    </citation>
    <scope>NUCLEOTIDE SEQUENCE</scope>
    <source>
        <strain evidence="6">IB182496</strain>
    </source>
</reference>
<evidence type="ECO:0000256" key="3">
    <source>
        <dbReference type="ARBA" id="ARBA00023163"/>
    </source>
</evidence>
<keyword evidence="4" id="KW-0472">Membrane</keyword>
<keyword evidence="2" id="KW-0238">DNA-binding</keyword>
<evidence type="ECO:0000313" key="6">
    <source>
        <dbReference type="EMBL" id="MBD2844362.1"/>
    </source>
</evidence>
<organism evidence="6 7">
    <name type="scientific">Paenibacillus sabuli</name>
    <dbReference type="NCBI Taxonomy" id="2772509"/>
    <lineage>
        <taxon>Bacteria</taxon>
        <taxon>Bacillati</taxon>
        <taxon>Bacillota</taxon>
        <taxon>Bacilli</taxon>
        <taxon>Bacillales</taxon>
        <taxon>Paenibacillaceae</taxon>
        <taxon>Paenibacillus</taxon>
    </lineage>
</organism>
<dbReference type="Gene3D" id="1.10.10.60">
    <property type="entry name" value="Homeodomain-like"/>
    <property type="match status" value="1"/>
</dbReference>
<feature type="transmembrane region" description="Helical" evidence="4">
    <location>
        <begin position="21"/>
        <end position="43"/>
    </location>
</feature>
<dbReference type="PANTHER" id="PTHR43280">
    <property type="entry name" value="ARAC-FAMILY TRANSCRIPTIONAL REGULATOR"/>
    <property type="match status" value="1"/>
</dbReference>
<dbReference type="Pfam" id="PF17853">
    <property type="entry name" value="GGDEF_2"/>
    <property type="match status" value="1"/>
</dbReference>
<dbReference type="AlphaFoldDB" id="A0A927BPJ1"/>
<dbReference type="InterPro" id="IPR041522">
    <property type="entry name" value="CdaR_GGDEF"/>
</dbReference>
<evidence type="ECO:0000256" key="4">
    <source>
        <dbReference type="SAM" id="Phobius"/>
    </source>
</evidence>